<comment type="function">
    <text evidence="10">Inner membrane component of the type II secretion system required for the energy-dependent secretion of extracellular factors such as proteases and toxins from the periplasm.</text>
</comment>
<dbReference type="InterPro" id="IPR043129">
    <property type="entry name" value="ATPase_NBD"/>
</dbReference>
<evidence type="ECO:0000256" key="7">
    <source>
        <dbReference type="ARBA" id="ARBA00022927"/>
    </source>
</evidence>
<keyword evidence="3 10" id="KW-0813">Transport</keyword>
<organism evidence="14 15">
    <name type="scientific">Pseudomarimonas salicorniae</name>
    <dbReference type="NCBI Taxonomy" id="2933270"/>
    <lineage>
        <taxon>Bacteria</taxon>
        <taxon>Pseudomonadati</taxon>
        <taxon>Pseudomonadota</taxon>
        <taxon>Gammaproteobacteria</taxon>
        <taxon>Lysobacterales</taxon>
        <taxon>Lysobacteraceae</taxon>
        <taxon>Pseudomarimonas</taxon>
    </lineage>
</organism>
<feature type="domain" description="GspL cytoplasmic actin-ATPase-like" evidence="12">
    <location>
        <begin position="38"/>
        <end position="221"/>
    </location>
</feature>
<evidence type="ECO:0000256" key="8">
    <source>
        <dbReference type="ARBA" id="ARBA00022989"/>
    </source>
</evidence>
<name>A0ABT0GFG1_9GAMM</name>
<evidence type="ECO:0000256" key="4">
    <source>
        <dbReference type="ARBA" id="ARBA00022475"/>
    </source>
</evidence>
<keyword evidence="6 11" id="KW-0812">Transmembrane</keyword>
<evidence type="ECO:0000256" key="6">
    <source>
        <dbReference type="ARBA" id="ARBA00022692"/>
    </source>
</evidence>
<dbReference type="RefSeq" id="WP_248205174.1">
    <property type="nucleotide sequence ID" value="NZ_JALNMH010000002.1"/>
</dbReference>
<evidence type="ECO:0000256" key="3">
    <source>
        <dbReference type="ARBA" id="ARBA00022448"/>
    </source>
</evidence>
<dbReference type="InterPro" id="IPR025691">
    <property type="entry name" value="GspL_pp_dom"/>
</dbReference>
<comment type="caution">
    <text evidence="14">The sequence shown here is derived from an EMBL/GenBank/DDBJ whole genome shotgun (WGS) entry which is preliminary data.</text>
</comment>
<evidence type="ECO:0000313" key="15">
    <source>
        <dbReference type="Proteomes" id="UP001431449"/>
    </source>
</evidence>
<evidence type="ECO:0000256" key="11">
    <source>
        <dbReference type="SAM" id="Phobius"/>
    </source>
</evidence>
<dbReference type="InterPro" id="IPR024230">
    <property type="entry name" value="GspL_cyto_dom"/>
</dbReference>
<dbReference type="PIRSF" id="PIRSF015761">
    <property type="entry name" value="Protein_L"/>
    <property type="match status" value="1"/>
</dbReference>
<proteinExistence type="inferred from homology"/>
<dbReference type="Gene3D" id="3.30.420.380">
    <property type="match status" value="1"/>
</dbReference>
<gene>
    <name evidence="14" type="primary">gspL</name>
    <name evidence="14" type="ORF">M0G41_03760</name>
</gene>
<dbReference type="NCBIfam" id="TIGR01709">
    <property type="entry name" value="typeII_sec_gspL"/>
    <property type="match status" value="1"/>
</dbReference>
<evidence type="ECO:0000256" key="9">
    <source>
        <dbReference type="ARBA" id="ARBA00023136"/>
    </source>
</evidence>
<feature type="domain" description="GspL periplasmic" evidence="13">
    <location>
        <begin position="227"/>
        <end position="374"/>
    </location>
</feature>
<dbReference type="Proteomes" id="UP001431449">
    <property type="component" value="Unassembled WGS sequence"/>
</dbReference>
<dbReference type="Pfam" id="PF12693">
    <property type="entry name" value="GspL_C"/>
    <property type="match status" value="1"/>
</dbReference>
<comment type="similarity">
    <text evidence="2 10">Belongs to the GSP L family.</text>
</comment>
<keyword evidence="8 11" id="KW-1133">Transmembrane helix</keyword>
<dbReference type="EMBL" id="JALNMH010000002">
    <property type="protein sequence ID" value="MCK7592782.1"/>
    <property type="molecule type" value="Genomic_DNA"/>
</dbReference>
<dbReference type="SUPFAM" id="SSF53067">
    <property type="entry name" value="Actin-like ATPase domain"/>
    <property type="match status" value="1"/>
</dbReference>
<dbReference type="CDD" id="cd24017">
    <property type="entry name" value="ASKHA_T2SSL_N"/>
    <property type="match status" value="1"/>
</dbReference>
<feature type="transmembrane region" description="Helical" evidence="11">
    <location>
        <begin position="230"/>
        <end position="251"/>
    </location>
</feature>
<comment type="subcellular location">
    <subcellularLocation>
        <location evidence="1">Cell inner membrane</location>
        <topology evidence="1">Single-pass membrane protein</topology>
    </subcellularLocation>
</comment>
<evidence type="ECO:0000259" key="13">
    <source>
        <dbReference type="Pfam" id="PF12693"/>
    </source>
</evidence>
<evidence type="ECO:0000256" key="2">
    <source>
        <dbReference type="ARBA" id="ARBA00005318"/>
    </source>
</evidence>
<keyword evidence="9 11" id="KW-0472">Membrane</keyword>
<evidence type="ECO:0000259" key="12">
    <source>
        <dbReference type="Pfam" id="PF05134"/>
    </source>
</evidence>
<keyword evidence="5" id="KW-0997">Cell inner membrane</keyword>
<keyword evidence="7 10" id="KW-0653">Protein transport</keyword>
<evidence type="ECO:0000313" key="14">
    <source>
        <dbReference type="EMBL" id="MCK7592782.1"/>
    </source>
</evidence>
<evidence type="ECO:0000256" key="1">
    <source>
        <dbReference type="ARBA" id="ARBA00004377"/>
    </source>
</evidence>
<reference evidence="14" key="1">
    <citation type="submission" date="2022-04" db="EMBL/GenBank/DDBJ databases">
        <title>Lysobacter sp. CAU 1642 isolated from sea sand.</title>
        <authorList>
            <person name="Kim W."/>
        </authorList>
    </citation>
    <scope>NUCLEOTIDE SEQUENCE</scope>
    <source>
        <strain evidence="14">CAU 1642</strain>
    </source>
</reference>
<keyword evidence="15" id="KW-1185">Reference proteome</keyword>
<sequence length="379" mass="40416">MSHHHLVRCLPDGTSEWLSLNREGRILSGPQPGLPSSPAERTSLVLPAEQVLCLSAPRVARSPAALAQALPYAIEEQLAAPVESLHVAFDAAAAGDRVPAAVVDAEALRRRLDDLAESGLAVDACHAEWQLLPGEGSRIWLERGRVLLVDERRALCLPEADLPALGDWLRDQGFDPQALSRFRADGAAAPGEQPVDAPLATLAAQLGRRPFNLLQGSFAPRRRSQRQQTLWRLAAAFVLGALALGTALPLVERGMLERHVESRQAEMSRLLQQAVPSVTRVVDPVAQMRTALRQTGAGSDGLELLTRVAPLLAGGTRTTLDAVEYRAGTLEMTVIAADVATLDGLRERLVQQGLKAELTAANPGSQGVEGRLRISGGGA</sequence>
<dbReference type="InterPro" id="IPR007812">
    <property type="entry name" value="T2SS_protein-GspL"/>
</dbReference>
<protein>
    <recommendedName>
        <fullName evidence="10">Type II secretion system protein L</fullName>
        <shortName evidence="10">T2SS protein L</shortName>
    </recommendedName>
</protein>
<dbReference type="Gene3D" id="3.30.1360.100">
    <property type="entry name" value="General secretion pathway protein M, EpsM"/>
    <property type="match status" value="1"/>
</dbReference>
<evidence type="ECO:0000256" key="10">
    <source>
        <dbReference type="PIRNR" id="PIRNR015761"/>
    </source>
</evidence>
<keyword evidence="4" id="KW-1003">Cell membrane</keyword>
<evidence type="ECO:0000256" key="5">
    <source>
        <dbReference type="ARBA" id="ARBA00022519"/>
    </source>
</evidence>
<dbReference type="Pfam" id="PF05134">
    <property type="entry name" value="T2SSL"/>
    <property type="match status" value="1"/>
</dbReference>
<accession>A0ABT0GFG1</accession>